<dbReference type="InterPro" id="IPR001173">
    <property type="entry name" value="Glyco_trans_2-like"/>
</dbReference>
<dbReference type="GO" id="GO:0016740">
    <property type="term" value="F:transferase activity"/>
    <property type="evidence" value="ECO:0007669"/>
    <property type="project" value="UniProtKB-KW"/>
</dbReference>
<organism evidence="3 4">
    <name type="scientific">Thomasclavelia spiroformis</name>
    <dbReference type="NCBI Taxonomy" id="29348"/>
    <lineage>
        <taxon>Bacteria</taxon>
        <taxon>Bacillati</taxon>
        <taxon>Bacillota</taxon>
        <taxon>Erysipelotrichia</taxon>
        <taxon>Erysipelotrichales</taxon>
        <taxon>Coprobacillaceae</taxon>
        <taxon>Thomasclavelia</taxon>
    </lineage>
</organism>
<protein>
    <submittedName>
        <fullName evidence="3">Glycosyltransferase</fullName>
    </submittedName>
</protein>
<proteinExistence type="predicted"/>
<feature type="domain" description="Glycosyltransferase 2-like" evidence="2">
    <location>
        <begin position="5"/>
        <end position="167"/>
    </location>
</feature>
<comment type="caution">
    <text evidence="3">The sequence shown here is derived from an EMBL/GenBank/DDBJ whole genome shotgun (WGS) entry which is preliminary data.</text>
</comment>
<accession>A0A1Y4QHP2</accession>
<dbReference type="GO" id="GO:0005886">
    <property type="term" value="C:plasma membrane"/>
    <property type="evidence" value="ECO:0007669"/>
    <property type="project" value="TreeGrafter"/>
</dbReference>
<evidence type="ECO:0000313" key="3">
    <source>
        <dbReference type="EMBL" id="OUQ04630.1"/>
    </source>
</evidence>
<dbReference type="Pfam" id="PF00535">
    <property type="entry name" value="Glycos_transf_2"/>
    <property type="match status" value="1"/>
</dbReference>
<name>A0A1Y4QHP2_9FIRM</name>
<sequence length="319" mass="36478">MDKISVIVPCYNEEEVLPLFHREVTKELNKIDNIDYEILFIDDGSHDQTIEILRNLCIKDDHCNYYSFSRNFGKEAAMFAGLEKSTGDYCVIMDADLQHPPKLLAPMYHAVSQEGYDCCAGKRMDRSGEGKIRNFLSKSFYKVIQRFSKFDMSDGAGDFRMMSRLMVNSILEIREYNRYMKGLFSYVGFDTKWIPFNNVERVAGSTKWNFKSLFSYALEGIFSFSTAPLKLAGIVGIILFIGSILLSLYTAISTLLYGNDVSGYTTIVCLILFLSGTQMLFIAILGEYISKDYMENKARPIYIVKDSNKKMVDNKSNRL</sequence>
<evidence type="ECO:0000256" key="1">
    <source>
        <dbReference type="SAM" id="Phobius"/>
    </source>
</evidence>
<dbReference type="PANTHER" id="PTHR48090">
    <property type="entry name" value="UNDECAPRENYL-PHOSPHATE 4-DEOXY-4-FORMAMIDO-L-ARABINOSE TRANSFERASE-RELATED"/>
    <property type="match status" value="1"/>
</dbReference>
<keyword evidence="1" id="KW-0472">Membrane</keyword>
<dbReference type="CDD" id="cd04187">
    <property type="entry name" value="DPM1_like_bac"/>
    <property type="match status" value="1"/>
</dbReference>
<dbReference type="InterPro" id="IPR050256">
    <property type="entry name" value="Glycosyltransferase_2"/>
</dbReference>
<dbReference type="SUPFAM" id="SSF53448">
    <property type="entry name" value="Nucleotide-diphospho-sugar transferases"/>
    <property type="match status" value="1"/>
</dbReference>
<dbReference type="Proteomes" id="UP000196258">
    <property type="component" value="Unassembled WGS sequence"/>
</dbReference>
<evidence type="ECO:0000313" key="4">
    <source>
        <dbReference type="Proteomes" id="UP000196258"/>
    </source>
</evidence>
<dbReference type="InterPro" id="IPR029044">
    <property type="entry name" value="Nucleotide-diphossugar_trans"/>
</dbReference>
<dbReference type="AlphaFoldDB" id="A0A1Y4QHP2"/>
<gene>
    <name evidence="3" type="ORF">B5E91_09590</name>
</gene>
<reference evidence="4" key="1">
    <citation type="submission" date="2017-04" db="EMBL/GenBank/DDBJ databases">
        <title>Function of individual gut microbiota members based on whole genome sequencing of pure cultures obtained from chicken caecum.</title>
        <authorList>
            <person name="Medvecky M."/>
            <person name="Cejkova D."/>
            <person name="Polansky O."/>
            <person name="Karasova D."/>
            <person name="Kubasova T."/>
            <person name="Cizek A."/>
            <person name="Rychlik I."/>
        </authorList>
    </citation>
    <scope>NUCLEOTIDE SEQUENCE [LARGE SCALE GENOMIC DNA]</scope>
    <source>
        <strain evidence="4">An149</strain>
    </source>
</reference>
<dbReference type="EMBL" id="NFLB01000010">
    <property type="protein sequence ID" value="OUQ04630.1"/>
    <property type="molecule type" value="Genomic_DNA"/>
</dbReference>
<dbReference type="PANTHER" id="PTHR48090:SF8">
    <property type="entry name" value="GLYCOSYLTRANSFERASE CSBB-RELATED"/>
    <property type="match status" value="1"/>
</dbReference>
<dbReference type="Gene3D" id="3.90.550.10">
    <property type="entry name" value="Spore Coat Polysaccharide Biosynthesis Protein SpsA, Chain A"/>
    <property type="match status" value="1"/>
</dbReference>
<evidence type="ECO:0000259" key="2">
    <source>
        <dbReference type="Pfam" id="PF00535"/>
    </source>
</evidence>
<feature type="transmembrane region" description="Helical" evidence="1">
    <location>
        <begin position="231"/>
        <end position="252"/>
    </location>
</feature>
<dbReference type="RefSeq" id="WP_087257145.1">
    <property type="nucleotide sequence ID" value="NZ_NFLB01000010.1"/>
</dbReference>
<keyword evidence="1" id="KW-1133">Transmembrane helix</keyword>
<keyword evidence="1" id="KW-0812">Transmembrane</keyword>
<feature type="transmembrane region" description="Helical" evidence="1">
    <location>
        <begin position="264"/>
        <end position="289"/>
    </location>
</feature>
<keyword evidence="3" id="KW-0808">Transferase</keyword>